<keyword evidence="3" id="KW-0067">ATP-binding</keyword>
<dbReference type="InterPro" id="IPR044304">
    <property type="entry name" value="NUBPL-like"/>
</dbReference>
<dbReference type="AlphaFoldDB" id="U4LI88"/>
<dbReference type="SUPFAM" id="SSF52540">
    <property type="entry name" value="P-loop containing nucleoside triphosphate hydrolases"/>
    <property type="match status" value="1"/>
</dbReference>
<dbReference type="Gene3D" id="3.40.50.300">
    <property type="entry name" value="P-loop containing nucleotide triphosphate hydrolases"/>
    <property type="match status" value="1"/>
</dbReference>
<dbReference type="GO" id="GO:0046872">
    <property type="term" value="F:metal ion binding"/>
    <property type="evidence" value="ECO:0007669"/>
    <property type="project" value="UniProtKB-KW"/>
</dbReference>
<keyword evidence="4" id="KW-0408">Iron</keyword>
<keyword evidence="8" id="KW-1185">Reference proteome</keyword>
<dbReference type="GO" id="GO:0032981">
    <property type="term" value="P:mitochondrial respiratory chain complex I assembly"/>
    <property type="evidence" value="ECO:0007669"/>
    <property type="project" value="TreeGrafter"/>
</dbReference>
<dbReference type="OMA" id="CNHESHI"/>
<dbReference type="Proteomes" id="UP000018144">
    <property type="component" value="Unassembled WGS sequence"/>
</dbReference>
<dbReference type="InterPro" id="IPR033756">
    <property type="entry name" value="YlxH/NBP35"/>
</dbReference>
<evidence type="ECO:0000256" key="1">
    <source>
        <dbReference type="ARBA" id="ARBA00022723"/>
    </source>
</evidence>
<dbReference type="HAMAP" id="MF_02040">
    <property type="entry name" value="Mrp_NBP35"/>
    <property type="match status" value="1"/>
</dbReference>
<comment type="similarity">
    <text evidence="6">Belongs to the Mrp/NBP35 ATP-binding proteins family.</text>
</comment>
<evidence type="ECO:0000256" key="3">
    <source>
        <dbReference type="ARBA" id="ARBA00022840"/>
    </source>
</evidence>
<keyword evidence="5" id="KW-0411">Iron-sulfur</keyword>
<dbReference type="InterPro" id="IPR019591">
    <property type="entry name" value="Mrp/NBP35_ATP-bd"/>
</dbReference>
<dbReference type="PANTHER" id="PTHR42961">
    <property type="entry name" value="IRON-SULFUR PROTEIN NUBPL"/>
    <property type="match status" value="1"/>
</dbReference>
<name>U4LI88_PYROM</name>
<protein>
    <submittedName>
        <fullName evidence="7">Similar to Iron-sulfur protein IND1 acc. no. Q6CE48</fullName>
    </submittedName>
</protein>
<evidence type="ECO:0000256" key="5">
    <source>
        <dbReference type="ARBA" id="ARBA00023014"/>
    </source>
</evidence>
<dbReference type="OrthoDB" id="1741334at2759"/>
<gene>
    <name evidence="7" type="ORF">PCON_11171</name>
</gene>
<evidence type="ECO:0000256" key="4">
    <source>
        <dbReference type="ARBA" id="ARBA00023004"/>
    </source>
</evidence>
<dbReference type="GO" id="GO:0016226">
    <property type="term" value="P:iron-sulfur cluster assembly"/>
    <property type="evidence" value="ECO:0007669"/>
    <property type="project" value="InterPro"/>
</dbReference>
<dbReference type="PANTHER" id="PTHR42961:SF2">
    <property type="entry name" value="IRON-SULFUR PROTEIN NUBPL"/>
    <property type="match status" value="1"/>
</dbReference>
<dbReference type="STRING" id="1076935.U4LI88"/>
<organism evidence="7 8">
    <name type="scientific">Pyronema omphalodes (strain CBS 100304)</name>
    <name type="common">Pyronema confluens</name>
    <dbReference type="NCBI Taxonomy" id="1076935"/>
    <lineage>
        <taxon>Eukaryota</taxon>
        <taxon>Fungi</taxon>
        <taxon>Dikarya</taxon>
        <taxon>Ascomycota</taxon>
        <taxon>Pezizomycotina</taxon>
        <taxon>Pezizomycetes</taxon>
        <taxon>Pezizales</taxon>
        <taxon>Pyronemataceae</taxon>
        <taxon>Pyronema</taxon>
    </lineage>
</organism>
<keyword evidence="1" id="KW-0479">Metal-binding</keyword>
<dbReference type="GO" id="GO:0140663">
    <property type="term" value="F:ATP-dependent FeS chaperone activity"/>
    <property type="evidence" value="ECO:0007669"/>
    <property type="project" value="InterPro"/>
</dbReference>
<dbReference type="Pfam" id="PF10609">
    <property type="entry name" value="ParA"/>
    <property type="match status" value="1"/>
</dbReference>
<dbReference type="GO" id="GO:0005739">
    <property type="term" value="C:mitochondrion"/>
    <property type="evidence" value="ECO:0007669"/>
    <property type="project" value="TreeGrafter"/>
</dbReference>
<dbReference type="CDD" id="cd02037">
    <property type="entry name" value="Mrp_NBP35"/>
    <property type="match status" value="1"/>
</dbReference>
<dbReference type="FunFam" id="3.40.50.300:FF:001278">
    <property type="entry name" value="Iron-sulfur cluster carrier protein"/>
    <property type="match status" value="1"/>
</dbReference>
<dbReference type="InterPro" id="IPR027417">
    <property type="entry name" value="P-loop_NTPase"/>
</dbReference>
<evidence type="ECO:0000313" key="8">
    <source>
        <dbReference type="Proteomes" id="UP000018144"/>
    </source>
</evidence>
<keyword evidence="2" id="KW-0547">Nucleotide-binding</keyword>
<dbReference type="GO" id="GO:0005524">
    <property type="term" value="F:ATP binding"/>
    <property type="evidence" value="ECO:0007669"/>
    <property type="project" value="UniProtKB-KW"/>
</dbReference>
<sequence>MRARLFSTFRALSHENPLGLPGRRLPPIAPKPGQGLPPSGSIPAMGRSIPVARSIPGVQKIIVVSSAKGGVGKSTVSVNLALALSSAGKRVGLLDADIFGPSVPRLMNLSGEPRLSESGKLVPMVNYGLKSMSMGYLVDTEKPVVWRGLMVMKALQQLMWDVEWGVWMSWFLICRPEPEIRSAVVVSTPQDIALIDAVKGVNMFKKVDVPILGMVQNMSVFTCPNCSHTTHIFGSEGVARECKKHSIELLGDVPLDATICSDADVGKPTVVARDGPLSDAYHKIAGAVIKKLWG</sequence>
<proteinExistence type="inferred from homology"/>
<evidence type="ECO:0000256" key="2">
    <source>
        <dbReference type="ARBA" id="ARBA00022741"/>
    </source>
</evidence>
<accession>U4LI88</accession>
<dbReference type="GO" id="GO:0051539">
    <property type="term" value="F:4 iron, 4 sulfur cluster binding"/>
    <property type="evidence" value="ECO:0007669"/>
    <property type="project" value="TreeGrafter"/>
</dbReference>
<reference evidence="7 8" key="1">
    <citation type="journal article" date="2013" name="PLoS Genet.">
        <title>The genome and development-dependent transcriptomes of Pyronema confluens: a window into fungal evolution.</title>
        <authorList>
            <person name="Traeger S."/>
            <person name="Altegoer F."/>
            <person name="Freitag M."/>
            <person name="Gabaldon T."/>
            <person name="Kempken F."/>
            <person name="Kumar A."/>
            <person name="Marcet-Houben M."/>
            <person name="Poggeler S."/>
            <person name="Stajich J.E."/>
            <person name="Nowrousian M."/>
        </authorList>
    </citation>
    <scope>NUCLEOTIDE SEQUENCE [LARGE SCALE GENOMIC DNA]</scope>
    <source>
        <strain evidence="8">CBS 100304</strain>
        <tissue evidence="7">Vegetative mycelium</tissue>
    </source>
</reference>
<dbReference type="eggNOG" id="KOG3022">
    <property type="taxonomic scope" value="Eukaryota"/>
</dbReference>
<evidence type="ECO:0000313" key="7">
    <source>
        <dbReference type="EMBL" id="CCX31648.1"/>
    </source>
</evidence>
<dbReference type="EMBL" id="HF935629">
    <property type="protein sequence ID" value="CCX31648.1"/>
    <property type="molecule type" value="Genomic_DNA"/>
</dbReference>
<evidence type="ECO:0000256" key="6">
    <source>
        <dbReference type="ARBA" id="ARBA00024036"/>
    </source>
</evidence>